<dbReference type="Proteomes" id="UP000054266">
    <property type="component" value="Unassembled WGS sequence"/>
</dbReference>
<name>A0A0D2FMA6_9EURO</name>
<accession>A0A0D2FMA6</accession>
<feature type="region of interest" description="Disordered" evidence="1">
    <location>
        <begin position="215"/>
        <end position="241"/>
    </location>
</feature>
<keyword evidence="2" id="KW-1133">Transmembrane helix</keyword>
<dbReference type="SUPFAM" id="SSF49503">
    <property type="entry name" value="Cupredoxins"/>
    <property type="match status" value="1"/>
</dbReference>
<dbReference type="PANTHER" id="PTHR34883:SF8">
    <property type="entry name" value="EXTRACELLULAR SERINE-RICH PROTEIN (AFU_ORTHOLOGUE AFUA_6G00670)"/>
    <property type="match status" value="1"/>
</dbReference>
<proteinExistence type="predicted"/>
<evidence type="ECO:0000256" key="3">
    <source>
        <dbReference type="SAM" id="SignalP"/>
    </source>
</evidence>
<feature type="compositionally biased region" description="Low complexity" evidence="1">
    <location>
        <begin position="215"/>
        <end position="235"/>
    </location>
</feature>
<feature type="signal peptide" evidence="3">
    <location>
        <begin position="1"/>
        <end position="17"/>
    </location>
</feature>
<dbReference type="PANTHER" id="PTHR34883">
    <property type="entry name" value="SERINE-RICH PROTEIN, PUTATIVE-RELATED-RELATED"/>
    <property type="match status" value="1"/>
</dbReference>
<keyword evidence="5" id="KW-1185">Reference proteome</keyword>
<organism evidence="4 5">
    <name type="scientific">Phialophora macrospora</name>
    <dbReference type="NCBI Taxonomy" id="1851006"/>
    <lineage>
        <taxon>Eukaryota</taxon>
        <taxon>Fungi</taxon>
        <taxon>Dikarya</taxon>
        <taxon>Ascomycota</taxon>
        <taxon>Pezizomycotina</taxon>
        <taxon>Eurotiomycetes</taxon>
        <taxon>Chaetothyriomycetidae</taxon>
        <taxon>Chaetothyriales</taxon>
        <taxon>Herpotrichiellaceae</taxon>
        <taxon>Phialophora</taxon>
    </lineage>
</organism>
<feature type="chain" id="PRO_5002242075" description="Phytocyanin domain-containing protein" evidence="3">
    <location>
        <begin position="18"/>
        <end position="461"/>
    </location>
</feature>
<sequence length="461" mass="48237">MRLWCLLFAALLPSALAQDSTTTTDFFATTSTTAADSSITDSGTSTSTTAPAFTTTIAVGGTGHYFTPDVVQVPVGGFVEFDFYPTNHSVIRAEYLSPCVPYEMTGIGKVGFYSGFHPVDAILSNPPRWTLQIKDSDPIFFYCGAPNSCIGYQMVGVINPNASVSLEIQKEYAANSSFMLLPGEPWPDESNPYETTSTSTATAIYTTSLTATWSPTPTTASTSVSAPPATATSEPSESHSSKLSTGAIAGIAIGGAAVVLAAAGLLFFCGRRSRRQAKSQQPTGPATPAMGPTHPPAYVPPPANYGYMSPSNKHMSMTAMPVTDAFGNPIQNGGPYGGGGGYPQGFIPPAMQQVPHMMGNPHPYAPQPSPSADIFGTVNPPPGQHMHDTTQPSTEVHSLRASSPSSMHAAPAPVVGGIEAFLQRQGRMSPQPENEAPGDPVYPHGVGPYEMAATGTHLRQS</sequence>
<dbReference type="Gene3D" id="2.60.40.420">
    <property type="entry name" value="Cupredoxins - blue copper proteins"/>
    <property type="match status" value="1"/>
</dbReference>
<dbReference type="AlphaFoldDB" id="A0A0D2FMA6"/>
<evidence type="ECO:0008006" key="6">
    <source>
        <dbReference type="Google" id="ProtNLM"/>
    </source>
</evidence>
<dbReference type="InterPro" id="IPR052953">
    <property type="entry name" value="Ser-rich/MCO-related"/>
</dbReference>
<evidence type="ECO:0000313" key="4">
    <source>
        <dbReference type="EMBL" id="KIW69273.1"/>
    </source>
</evidence>
<gene>
    <name evidence="4" type="ORF">PV04_05156</name>
</gene>
<feature type="region of interest" description="Disordered" evidence="1">
    <location>
        <begin position="425"/>
        <end position="461"/>
    </location>
</feature>
<dbReference type="HOGENOM" id="CLU_043835_0_0_1"/>
<keyword evidence="2" id="KW-0472">Membrane</keyword>
<dbReference type="EMBL" id="KN846958">
    <property type="protein sequence ID" value="KIW69273.1"/>
    <property type="molecule type" value="Genomic_DNA"/>
</dbReference>
<dbReference type="STRING" id="5601.A0A0D2FMA6"/>
<keyword evidence="3" id="KW-0732">Signal</keyword>
<feature type="transmembrane region" description="Helical" evidence="2">
    <location>
        <begin position="247"/>
        <end position="269"/>
    </location>
</feature>
<dbReference type="InterPro" id="IPR008972">
    <property type="entry name" value="Cupredoxin"/>
</dbReference>
<keyword evidence="2" id="KW-0812">Transmembrane</keyword>
<evidence type="ECO:0000313" key="5">
    <source>
        <dbReference type="Proteomes" id="UP000054266"/>
    </source>
</evidence>
<evidence type="ECO:0000256" key="1">
    <source>
        <dbReference type="SAM" id="MobiDB-lite"/>
    </source>
</evidence>
<reference evidence="4 5" key="1">
    <citation type="submission" date="2015-01" db="EMBL/GenBank/DDBJ databases">
        <title>The Genome Sequence of Capronia semiimmersa CBS27337.</title>
        <authorList>
            <consortium name="The Broad Institute Genomics Platform"/>
            <person name="Cuomo C."/>
            <person name="de Hoog S."/>
            <person name="Gorbushina A."/>
            <person name="Stielow B."/>
            <person name="Teixiera M."/>
            <person name="Abouelleil A."/>
            <person name="Chapman S.B."/>
            <person name="Priest M."/>
            <person name="Young S.K."/>
            <person name="Wortman J."/>
            <person name="Nusbaum C."/>
            <person name="Birren B."/>
        </authorList>
    </citation>
    <scope>NUCLEOTIDE SEQUENCE [LARGE SCALE GENOMIC DNA]</scope>
    <source>
        <strain evidence="4 5">CBS 27337</strain>
    </source>
</reference>
<evidence type="ECO:0000256" key="2">
    <source>
        <dbReference type="SAM" id="Phobius"/>
    </source>
</evidence>
<protein>
    <recommendedName>
        <fullName evidence="6">Phytocyanin domain-containing protein</fullName>
    </recommendedName>
</protein>